<evidence type="ECO:0000256" key="1">
    <source>
        <dbReference type="SAM" id="Phobius"/>
    </source>
</evidence>
<protein>
    <recommendedName>
        <fullName evidence="4">DUF5658 domain-containing protein</fullName>
    </recommendedName>
</protein>
<feature type="transmembrane region" description="Helical" evidence="1">
    <location>
        <begin position="101"/>
        <end position="121"/>
    </location>
</feature>
<keyword evidence="1" id="KW-0812">Transmembrane</keyword>
<keyword evidence="3" id="KW-1185">Reference proteome</keyword>
<feature type="transmembrane region" description="Helical" evidence="1">
    <location>
        <begin position="36"/>
        <end position="56"/>
    </location>
</feature>
<keyword evidence="1" id="KW-1133">Transmembrane helix</keyword>
<dbReference type="RefSeq" id="WP_011763011.1">
    <property type="nucleotide sequence ID" value="NC_008701.1"/>
</dbReference>
<evidence type="ECO:0000313" key="3">
    <source>
        <dbReference type="Proteomes" id="UP000002595"/>
    </source>
</evidence>
<evidence type="ECO:0008006" key="4">
    <source>
        <dbReference type="Google" id="ProtNLM"/>
    </source>
</evidence>
<dbReference type="HOGENOM" id="CLU_2010179_0_0_2"/>
<gene>
    <name evidence="2" type="ordered locus">Pisl_1272</name>
</gene>
<dbReference type="GeneID" id="4616751"/>
<name>A1RU04_PYRIL</name>
<feature type="transmembrane region" description="Helical" evidence="1">
    <location>
        <begin position="68"/>
        <end position="89"/>
    </location>
</feature>
<reference evidence="2" key="1">
    <citation type="submission" date="2006-12" db="EMBL/GenBank/DDBJ databases">
        <title>Complete sequence of Pyrobaculum islandicum DSM 4184.</title>
        <authorList>
            <person name="Copeland A."/>
            <person name="Lucas S."/>
            <person name="Lapidus A."/>
            <person name="Barry K."/>
            <person name="Detter J.C."/>
            <person name="Glavina del Rio T."/>
            <person name="Dalin E."/>
            <person name="Tice H."/>
            <person name="Pitluck S."/>
            <person name="Meincke L."/>
            <person name="Brettin T."/>
            <person name="Bruce D."/>
            <person name="Han C."/>
            <person name="Tapia R."/>
            <person name="Gilna P."/>
            <person name="Schmutz J."/>
            <person name="Larimer F."/>
            <person name="Land M."/>
            <person name="Hauser L."/>
            <person name="Kyrpides N."/>
            <person name="Mikhailova N."/>
            <person name="Cozen A.E."/>
            <person name="Fitz-Gibbon S.T."/>
            <person name="House C.H."/>
            <person name="Saltikov C."/>
            <person name="Lowe T."/>
            <person name="Richardson P."/>
        </authorList>
    </citation>
    <scope>NUCLEOTIDE SEQUENCE [LARGE SCALE GENOMIC DNA]</scope>
    <source>
        <strain evidence="2">DSM 4184</strain>
    </source>
</reference>
<dbReference type="STRING" id="384616.Pisl_1272"/>
<dbReference type="AlphaFoldDB" id="A1RU04"/>
<dbReference type="KEGG" id="pis:Pisl_1272"/>
<proteinExistence type="predicted"/>
<organism evidence="2 3">
    <name type="scientific">Pyrobaculum islandicum (strain DSM 4184 / JCM 9189 / GEO3)</name>
    <dbReference type="NCBI Taxonomy" id="384616"/>
    <lineage>
        <taxon>Archaea</taxon>
        <taxon>Thermoproteota</taxon>
        <taxon>Thermoprotei</taxon>
        <taxon>Thermoproteales</taxon>
        <taxon>Thermoproteaceae</taxon>
        <taxon>Pyrobaculum</taxon>
    </lineage>
</organism>
<dbReference type="eggNOG" id="arCOG10902">
    <property type="taxonomic scope" value="Archaea"/>
</dbReference>
<dbReference type="EMBL" id="CP000504">
    <property type="protein sequence ID" value="ABL88436.1"/>
    <property type="molecule type" value="Genomic_DNA"/>
</dbReference>
<evidence type="ECO:0000313" key="2">
    <source>
        <dbReference type="EMBL" id="ABL88436.1"/>
    </source>
</evidence>
<sequence>MWRVKTAAYALAVSAALDVLTTAVGLAMGFVRLNPLFAGAPWLAIVLNVAVLLYLVERRGHYLQRHSRHLAAAMLIAASARALAAVNNVLHLLGAIDTPLLTPQATFLFAIPIAAITADVVRK</sequence>
<feature type="transmembrane region" description="Helical" evidence="1">
    <location>
        <begin position="7"/>
        <end position="30"/>
    </location>
</feature>
<accession>A1RU04</accession>
<dbReference type="Proteomes" id="UP000002595">
    <property type="component" value="Chromosome"/>
</dbReference>
<keyword evidence="1" id="KW-0472">Membrane</keyword>